<reference evidence="1 2" key="1">
    <citation type="submission" date="2019-06" db="EMBL/GenBank/DDBJ databases">
        <title>A novel bacterium of genus Pontibacter, isolated from marine sediment.</title>
        <authorList>
            <person name="Huang H."/>
            <person name="Mo K."/>
            <person name="Hu Y."/>
        </authorList>
    </citation>
    <scope>NUCLEOTIDE SEQUENCE [LARGE SCALE GENOMIC DNA]</scope>
    <source>
        <strain evidence="1 2">HB172049</strain>
    </source>
</reference>
<dbReference type="AlphaFoldDB" id="A0A501WFR1"/>
<gene>
    <name evidence="1" type="ORF">FJM65_09455</name>
</gene>
<comment type="caution">
    <text evidence="1">The sequence shown here is derived from an EMBL/GenBank/DDBJ whole genome shotgun (WGS) entry which is preliminary data.</text>
</comment>
<dbReference type="RefSeq" id="WP_140621257.1">
    <property type="nucleotide sequence ID" value="NZ_VFRQ01000004.1"/>
</dbReference>
<organism evidence="1 2">
    <name type="scientific">Pontibacter mangrovi</name>
    <dbReference type="NCBI Taxonomy" id="2589816"/>
    <lineage>
        <taxon>Bacteria</taxon>
        <taxon>Pseudomonadati</taxon>
        <taxon>Bacteroidota</taxon>
        <taxon>Cytophagia</taxon>
        <taxon>Cytophagales</taxon>
        <taxon>Hymenobacteraceae</taxon>
        <taxon>Pontibacter</taxon>
    </lineage>
</organism>
<protein>
    <submittedName>
        <fullName evidence="1">Uncharacterized protein</fullName>
    </submittedName>
</protein>
<evidence type="ECO:0000313" key="2">
    <source>
        <dbReference type="Proteomes" id="UP000316727"/>
    </source>
</evidence>
<proteinExistence type="predicted"/>
<accession>A0A501WFR1</accession>
<dbReference type="Proteomes" id="UP000316727">
    <property type="component" value="Unassembled WGS sequence"/>
</dbReference>
<dbReference type="EMBL" id="VFRQ01000004">
    <property type="protein sequence ID" value="TPE44366.1"/>
    <property type="molecule type" value="Genomic_DNA"/>
</dbReference>
<evidence type="ECO:0000313" key="1">
    <source>
        <dbReference type="EMBL" id="TPE44366.1"/>
    </source>
</evidence>
<dbReference type="PROSITE" id="PS51257">
    <property type="entry name" value="PROKAR_LIPOPROTEIN"/>
    <property type="match status" value="1"/>
</dbReference>
<sequence>MMKRVFTLALVALALTACKKEEDDAIELDEIVYRQVNGSFKYTLPLNLDVNNDGQDDFTFGNVLVSDAAGAHNLFYIRPLEYNQVLLNLQEEVSLGHWVEALRADEAVEEDLAKKQQWGRDPGFVLDLRQTVKSEVFYEGPLTESNTLFVGVRLMEDEKYKTGWVRLNYTVGSDEVEVNDVAFRLTPNRPLKAGQQ</sequence>
<name>A0A501WFR1_9BACT</name>
<keyword evidence="2" id="KW-1185">Reference proteome</keyword>
<dbReference type="OrthoDB" id="793842at2"/>